<dbReference type="GO" id="GO:0005198">
    <property type="term" value="F:structural molecule activity"/>
    <property type="evidence" value="ECO:0007669"/>
    <property type="project" value="InterPro"/>
</dbReference>
<dbReference type="EMBL" id="KY684088">
    <property type="protein sequence ID" value="ARF09846.1"/>
    <property type="molecule type" value="Genomic_DNA"/>
</dbReference>
<reference evidence="6" key="1">
    <citation type="journal article" date="2017" name="Science">
        <title>Giant viruses with an expanded complement of translation system components.</title>
        <authorList>
            <person name="Schulz F."/>
            <person name="Yutin N."/>
            <person name="Ivanova N.N."/>
            <person name="Ortega D.R."/>
            <person name="Lee T.K."/>
            <person name="Vierheilig J."/>
            <person name="Daims H."/>
            <person name="Horn M."/>
            <person name="Wagner M."/>
            <person name="Jensen G.J."/>
            <person name="Kyrpides N.C."/>
            <person name="Koonin E.V."/>
            <person name="Woyke T."/>
        </authorList>
    </citation>
    <scope>NUCLEOTIDE SEQUENCE</scope>
    <source>
        <strain evidence="6">ILV1</strain>
    </source>
</reference>
<keyword evidence="3" id="KW-0946">Virion</keyword>
<proteinExistence type="predicted"/>
<accession>A0A1V0SDQ5</accession>
<dbReference type="InterPro" id="IPR007542">
    <property type="entry name" value="MCP_C"/>
</dbReference>
<gene>
    <name evidence="6" type="ORF">Indivirus_4_18</name>
</gene>
<dbReference type="Pfam" id="PF16903">
    <property type="entry name" value="Capsid_N"/>
    <property type="match status" value="1"/>
</dbReference>
<evidence type="ECO:0000256" key="1">
    <source>
        <dbReference type="ARBA" id="ARBA00004328"/>
    </source>
</evidence>
<dbReference type="Gene3D" id="2.70.9.20">
    <property type="entry name" value="Major capsid protein Vp54"/>
    <property type="match status" value="1"/>
</dbReference>
<evidence type="ECO:0000256" key="2">
    <source>
        <dbReference type="ARBA" id="ARBA00022561"/>
    </source>
</evidence>
<evidence type="ECO:0000259" key="5">
    <source>
        <dbReference type="Pfam" id="PF16903"/>
    </source>
</evidence>
<dbReference type="InterPro" id="IPR031654">
    <property type="entry name" value="Capsid_N"/>
</dbReference>
<comment type="subcellular location">
    <subcellularLocation>
        <location evidence="1">Virion</location>
    </subcellularLocation>
</comment>
<evidence type="ECO:0000313" key="6">
    <source>
        <dbReference type="EMBL" id="ARF09846.1"/>
    </source>
</evidence>
<feature type="domain" description="Major capsid protein N-terminal" evidence="5">
    <location>
        <begin position="25"/>
        <end position="221"/>
    </location>
</feature>
<dbReference type="InterPro" id="IPR038519">
    <property type="entry name" value="MCP_C_sf"/>
</dbReference>
<protein>
    <submittedName>
        <fullName evidence="6">NCLDV major capsid protein</fullName>
    </submittedName>
</protein>
<dbReference type="InterPro" id="IPR016112">
    <property type="entry name" value="VP_dsDNA_II"/>
</dbReference>
<dbReference type="SUPFAM" id="SSF49749">
    <property type="entry name" value="Group II dsDNA viruses VP"/>
    <property type="match status" value="3"/>
</dbReference>
<evidence type="ECO:0000259" key="4">
    <source>
        <dbReference type="Pfam" id="PF04451"/>
    </source>
</evidence>
<dbReference type="Gene3D" id="2.70.9.10">
    <property type="entry name" value="Adenovirus Type 2 Hexon, domain 4"/>
    <property type="match status" value="1"/>
</dbReference>
<name>A0A1V0SDQ5_9VIRU</name>
<organism evidence="6">
    <name type="scientific">Indivirus ILV1</name>
    <dbReference type="NCBI Taxonomy" id="1977633"/>
    <lineage>
        <taxon>Viruses</taxon>
        <taxon>Varidnaviria</taxon>
        <taxon>Bamfordvirae</taxon>
        <taxon>Nucleocytoviricota</taxon>
        <taxon>Megaviricetes</taxon>
        <taxon>Imitervirales</taxon>
        <taxon>Mimiviridae</taxon>
        <taxon>Klosneuvirinae</taxon>
        <taxon>Indivirus</taxon>
    </lineage>
</organism>
<dbReference type="GO" id="GO:0019028">
    <property type="term" value="C:viral capsid"/>
    <property type="evidence" value="ECO:0007669"/>
    <property type="project" value="UniProtKB-KW"/>
</dbReference>
<feature type="domain" description="Major capsid protein C-terminal" evidence="4">
    <location>
        <begin position="224"/>
        <end position="526"/>
    </location>
</feature>
<sequence length="531" mass="61545">MGGGIMQLVAYGAQDIYITGNPQITFFKIVYRRHTNFSIESVEQQFTGILGFGNKVSAKITRNGDLLSRMYLRVIISRVDPEGNNFAWVRRLGHALLKQSTIEIGGTKIDRQCGTWLDIWYELARQGDHEKGYAEMIGDVDILTEYNDSIKPEYILYIPLQFWFNRFIGLTIPLIALQYHDVYLHIEFEKVNKLIIGNCHFNSANVTMKEATVLINYIFLDTEERRRFAIVGHEYLIEQVQFNGVEPVLAPETKYVLDFNHPTKELIWAVRNGNYSCGKRFIYYTNKKKWSVKKASKEVIKNSISIGYNPESQTGGSWINVPPHYYQTVGTFNITNKNDEYIYINPESLVLRNIDDYGITNKIHADIIIHKNGSIEYHNIKTKLTIADLSIPVDEMIDTRYNPCDPQVNIFSNYGIFIDGSVNPIAYALLQFNGNDRFDRREGEYFNYVQSEQHHTNTPKDGINCYSFSLYPEQHQPTGTANLSRIDNTELTLWFKDIPWYFNSENELYIFDRNYNIFRIYSGLSGLAYVL</sequence>
<evidence type="ECO:0000256" key="3">
    <source>
        <dbReference type="ARBA" id="ARBA00022844"/>
    </source>
</evidence>
<keyword evidence="2" id="KW-0167">Capsid protein</keyword>
<dbReference type="Pfam" id="PF04451">
    <property type="entry name" value="Capsid_NCLDV"/>
    <property type="match status" value="1"/>
</dbReference>